<feature type="region of interest" description="Disordered" evidence="1">
    <location>
        <begin position="151"/>
        <end position="191"/>
    </location>
</feature>
<evidence type="ECO:0000256" key="1">
    <source>
        <dbReference type="SAM" id="MobiDB-lite"/>
    </source>
</evidence>
<reference evidence="3" key="1">
    <citation type="submission" date="2025-08" db="UniProtKB">
        <authorList>
            <consortium name="RefSeq"/>
        </authorList>
    </citation>
    <scope>IDENTIFICATION</scope>
    <source>
        <tissue evidence="3">Blood</tissue>
    </source>
</reference>
<dbReference type="Proteomes" id="UP001652662">
    <property type="component" value="Chromosome 30"/>
</dbReference>
<keyword evidence="2" id="KW-1185">Reference proteome</keyword>
<sequence length="437" mass="46842">MSPDIAKGPQGELRLVSTSKHCFVLLLLRGGRKNQASPFGPCAAGLARRLPGEKARARAGRGPTASHAGPLPPQRARSRPGGHLSPPHLWRLRGPSKGPTPHSHYQLGTAGSRASAAGPVGCRNPPKLTVFLQRARHGEVTSRAPAFREVRPQGADHSAPRLRPSAPAGETPLCSAAPPPPWGAGRRRGKRGRRLAGFAGRDASGGGCFAGASFKACGGGSIEGDEDPREHSKQAVAQVVGVGRQSCENQDQGKQNPTRQPPRIPLSARIWSERSVPSNKSRQTLQDERKSKPRIFKPGPSLPVNSLSTEFNREPTCKAKTWFSPSIISKASKGEAAPVNPGEEFSSEHLEDGPTGLVMERELLDCFCNISHLLSTPPSTTTLAVDENQKQKGDLGNFEEKLGGILKLAGVASLLPSSFRRVFKWKKKSICPFENFF</sequence>
<dbReference type="RefSeq" id="XP_070456932.1">
    <property type="nucleotide sequence ID" value="XM_070600831.1"/>
</dbReference>
<feature type="region of interest" description="Disordered" evidence="1">
    <location>
        <begin position="53"/>
        <end position="120"/>
    </location>
</feature>
<evidence type="ECO:0000313" key="3">
    <source>
        <dbReference type="RefSeq" id="XP_070456932.1"/>
    </source>
</evidence>
<accession>A0ABM4MW64</accession>
<name>A0ABM4MW64_EQUPR</name>
<feature type="compositionally biased region" description="Polar residues" evidence="1">
    <location>
        <begin position="275"/>
        <end position="284"/>
    </location>
</feature>
<feature type="region of interest" description="Disordered" evidence="1">
    <location>
        <begin position="245"/>
        <end position="308"/>
    </location>
</feature>
<organism evidence="2 3">
    <name type="scientific">Equus przewalskii</name>
    <name type="common">Przewalski's horse</name>
    <name type="synonym">Equus caballus przewalskii</name>
    <dbReference type="NCBI Taxonomy" id="9798"/>
    <lineage>
        <taxon>Eukaryota</taxon>
        <taxon>Metazoa</taxon>
        <taxon>Chordata</taxon>
        <taxon>Craniata</taxon>
        <taxon>Vertebrata</taxon>
        <taxon>Euteleostomi</taxon>
        <taxon>Mammalia</taxon>
        <taxon>Eutheria</taxon>
        <taxon>Laurasiatheria</taxon>
        <taxon>Perissodactyla</taxon>
        <taxon>Equidae</taxon>
        <taxon>Equus</taxon>
    </lineage>
</organism>
<dbReference type="GeneID" id="103550660"/>
<proteinExistence type="predicted"/>
<feature type="compositionally biased region" description="Polar residues" evidence="1">
    <location>
        <begin position="246"/>
        <end position="258"/>
    </location>
</feature>
<gene>
    <name evidence="3" type="primary">LOC103550660</name>
</gene>
<protein>
    <submittedName>
        <fullName evidence="3">Uncharacterized protein</fullName>
    </submittedName>
</protein>
<evidence type="ECO:0000313" key="2">
    <source>
        <dbReference type="Proteomes" id="UP001652662"/>
    </source>
</evidence>